<dbReference type="Pfam" id="PF02739">
    <property type="entry name" value="5_3_exonuc_N"/>
    <property type="match status" value="1"/>
</dbReference>
<evidence type="ECO:0000259" key="3">
    <source>
        <dbReference type="SMART" id="SM00475"/>
    </source>
</evidence>
<dbReference type="SUPFAM" id="SSF88723">
    <property type="entry name" value="PIN domain-like"/>
    <property type="match status" value="1"/>
</dbReference>
<dbReference type="InterPro" id="IPR036279">
    <property type="entry name" value="5-3_exonuclease_C_sf"/>
</dbReference>
<dbReference type="InterPro" id="IPR029060">
    <property type="entry name" value="PIN-like_dom_sf"/>
</dbReference>
<dbReference type="Gene3D" id="3.40.50.1010">
    <property type="entry name" value="5'-nuclease"/>
    <property type="match status" value="1"/>
</dbReference>
<dbReference type="GO" id="GO:0008409">
    <property type="term" value="F:5'-3' exonuclease activity"/>
    <property type="evidence" value="ECO:0007669"/>
    <property type="project" value="InterPro"/>
</dbReference>
<dbReference type="SUPFAM" id="SSF47807">
    <property type="entry name" value="5' to 3' exonuclease, C-terminal subdomain"/>
    <property type="match status" value="1"/>
</dbReference>
<evidence type="ECO:0000313" key="4">
    <source>
        <dbReference type="EMBL" id="QHU15180.1"/>
    </source>
</evidence>
<feature type="domain" description="5'-3' exonuclease" evidence="3">
    <location>
        <begin position="2"/>
        <end position="258"/>
    </location>
</feature>
<evidence type="ECO:0000256" key="2">
    <source>
        <dbReference type="ARBA" id="ARBA00022801"/>
    </source>
</evidence>
<dbReference type="AlphaFoldDB" id="A0A6C0KES7"/>
<dbReference type="GO" id="GO:0017108">
    <property type="term" value="F:5'-flap endonuclease activity"/>
    <property type="evidence" value="ECO:0007669"/>
    <property type="project" value="InterPro"/>
</dbReference>
<dbReference type="GO" id="GO:0003677">
    <property type="term" value="F:DNA binding"/>
    <property type="evidence" value="ECO:0007669"/>
    <property type="project" value="InterPro"/>
</dbReference>
<reference evidence="4" key="1">
    <citation type="journal article" date="2020" name="Nature">
        <title>Giant virus diversity and host interactions through global metagenomics.</title>
        <authorList>
            <person name="Schulz F."/>
            <person name="Roux S."/>
            <person name="Paez-Espino D."/>
            <person name="Jungbluth S."/>
            <person name="Walsh D.A."/>
            <person name="Denef V.J."/>
            <person name="McMahon K.D."/>
            <person name="Konstantinidis K.T."/>
            <person name="Eloe-Fadrosh E.A."/>
            <person name="Kyrpides N.C."/>
            <person name="Woyke T."/>
        </authorList>
    </citation>
    <scope>NUCLEOTIDE SEQUENCE</scope>
    <source>
        <strain evidence="4">GVMAG-S-1102244-55</strain>
    </source>
</reference>
<dbReference type="EMBL" id="MN740851">
    <property type="protein sequence ID" value="QHU15180.1"/>
    <property type="molecule type" value="Genomic_DNA"/>
</dbReference>
<dbReference type="PANTHER" id="PTHR42646">
    <property type="entry name" value="FLAP ENDONUCLEASE XNI"/>
    <property type="match status" value="1"/>
</dbReference>
<dbReference type="SMART" id="SM00475">
    <property type="entry name" value="53EXOc"/>
    <property type="match status" value="1"/>
</dbReference>
<evidence type="ECO:0000256" key="1">
    <source>
        <dbReference type="ARBA" id="ARBA00022722"/>
    </source>
</evidence>
<dbReference type="InterPro" id="IPR038969">
    <property type="entry name" value="FEN"/>
</dbReference>
<keyword evidence="2" id="KW-0378">Hydrolase</keyword>
<keyword evidence="1" id="KW-0540">Nuclease</keyword>
<name>A0A6C0KES7_9ZZZZ</name>
<dbReference type="PANTHER" id="PTHR42646:SF2">
    <property type="entry name" value="5'-3' EXONUCLEASE FAMILY PROTEIN"/>
    <property type="match status" value="1"/>
</dbReference>
<dbReference type="GO" id="GO:0033567">
    <property type="term" value="P:DNA replication, Okazaki fragment processing"/>
    <property type="evidence" value="ECO:0007669"/>
    <property type="project" value="InterPro"/>
</dbReference>
<accession>A0A6C0KES7</accession>
<proteinExistence type="predicted"/>
<sequence>MENPNFIIIDGSYFVFFRYYALLSWFKLAKKDEEMDDPFKNETFVEKFRSTFISKMKEIPKKLKMKNAIVLACRDCPRKTIWRMKHMPSYKANRIYDDSFMGGPFFKMAYKEELFLKGGANMMFKYPELEADDCAAILTKDIVKKYPNANVKIITSDMDYLQLARENVELYDLKYRKLTERKSSFNNAEKDLFVKILTGDKSDNITGVFKKCGPKTACKYFDDRELFKKKLETTEGSNEKYELNRKIIDFNYIPLELVQGFKGKYGIL</sequence>
<dbReference type="InterPro" id="IPR020046">
    <property type="entry name" value="5-3_exonucl_a-hlix_arch_N"/>
</dbReference>
<dbReference type="Gene3D" id="1.10.150.20">
    <property type="entry name" value="5' to 3' exonuclease, C-terminal subdomain"/>
    <property type="match status" value="1"/>
</dbReference>
<protein>
    <recommendedName>
        <fullName evidence="3">5'-3' exonuclease domain-containing protein</fullName>
    </recommendedName>
</protein>
<organism evidence="4">
    <name type="scientific">viral metagenome</name>
    <dbReference type="NCBI Taxonomy" id="1070528"/>
    <lineage>
        <taxon>unclassified sequences</taxon>
        <taxon>metagenomes</taxon>
        <taxon>organismal metagenomes</taxon>
    </lineage>
</organism>
<dbReference type="InterPro" id="IPR002421">
    <property type="entry name" value="5-3_exonuclease"/>
</dbReference>